<evidence type="ECO:0000313" key="3">
    <source>
        <dbReference type="Proteomes" id="UP001603978"/>
    </source>
</evidence>
<feature type="region of interest" description="Disordered" evidence="1">
    <location>
        <begin position="172"/>
        <end position="198"/>
    </location>
</feature>
<protein>
    <submittedName>
        <fullName evidence="2">Uncharacterized protein</fullName>
    </submittedName>
</protein>
<organism evidence="2 3">
    <name type="scientific">Nonomuraea marmarensis</name>
    <dbReference type="NCBI Taxonomy" id="3351344"/>
    <lineage>
        <taxon>Bacteria</taxon>
        <taxon>Bacillati</taxon>
        <taxon>Actinomycetota</taxon>
        <taxon>Actinomycetes</taxon>
        <taxon>Streptosporangiales</taxon>
        <taxon>Streptosporangiaceae</taxon>
        <taxon>Nonomuraea</taxon>
    </lineage>
</organism>
<accession>A0ABW7APB2</accession>
<feature type="compositionally biased region" description="Low complexity" evidence="1">
    <location>
        <begin position="177"/>
        <end position="196"/>
    </location>
</feature>
<proteinExistence type="predicted"/>
<name>A0ABW7APB2_9ACTN</name>
<gene>
    <name evidence="2" type="ORF">ACFLIM_39145</name>
</gene>
<evidence type="ECO:0000313" key="2">
    <source>
        <dbReference type="EMBL" id="MFG1709225.1"/>
    </source>
</evidence>
<dbReference type="RefSeq" id="WP_393173793.1">
    <property type="nucleotide sequence ID" value="NZ_JBICRM010000034.1"/>
</dbReference>
<dbReference type="EMBL" id="JBICRM010000034">
    <property type="protein sequence ID" value="MFG1709225.1"/>
    <property type="molecule type" value="Genomic_DNA"/>
</dbReference>
<evidence type="ECO:0000256" key="1">
    <source>
        <dbReference type="SAM" id="MobiDB-lite"/>
    </source>
</evidence>
<dbReference type="Proteomes" id="UP001603978">
    <property type="component" value="Unassembled WGS sequence"/>
</dbReference>
<reference evidence="2 3" key="1">
    <citation type="submission" date="2024-10" db="EMBL/GenBank/DDBJ databases">
        <authorList>
            <person name="Topkara A.R."/>
            <person name="Saygin H."/>
        </authorList>
    </citation>
    <scope>NUCLEOTIDE SEQUENCE [LARGE SCALE GENOMIC DNA]</scope>
    <source>
        <strain evidence="2 3">M3C6</strain>
    </source>
</reference>
<keyword evidence="3" id="KW-1185">Reference proteome</keyword>
<comment type="caution">
    <text evidence="2">The sequence shown here is derived from an EMBL/GenBank/DDBJ whole genome shotgun (WGS) entry which is preliminary data.</text>
</comment>
<sequence>MAAILEDFEDATLNLTITGTWARASDFAAVGTSSLKSATITDLQATNAVVTVPTGATSLTFSYRVSSEEDFDKFHVLIDGVEVLTQSGEIDWTPATFNVTGKSQVTFSYTKDESFPSGADAAWVDQIEFTVPGESKSATDSGTLAETTTIVQAPEIAKASSDSGRLVETRWVNEPQASSTPPSIRSTSTASTGSSSYPINAPAGVVADDVLIGIQAADRASTAAMTTPTGGTTWQLLDSLDGISEFGVAQTIRVWWKRAGLSEPGSYTFKQPPSTDGVCLIIAVKDASRSAIPLIMRSTAGTGANVTTPGIVPSSGSDLEIRIPVVRPPNVAVTFTTPAGFTALNRVQSRLYTVVAAAARGLQSNAATAPADFVASTTAIEWRAGFTLAITPAVTGSPQETKTGSDAAAVVESSTVVVQSDGVSKSANDTGTLTETAAATADVTSSDGTTLGEAAAIDAGPGSADQATLAETSLLELGQGSADQARLAESVQVDAQATSIDSGALAETVDIAETIGPISSDHAALTEAATVEVQAAASDIGTLAEAAVVTVVKVASDSGQLVESVSTGLDTSDAAVLIESAAVDAVIAATDSASLAEAAAAAAPKFSTDAAVLVEHAEVADIGRDIVGVGIVRRSWSAHSPHRRWAAGKPRGAWRADSPHT</sequence>